<dbReference type="PANTHER" id="PTHR31407:SF3">
    <property type="entry name" value="PSBP DOMAIN-CONTAINING PROTEIN 2, CHLOROPLASTIC"/>
    <property type="match status" value="1"/>
</dbReference>
<sequence>MYSKQFHHKRTPLLIQLKIRVIKPWKKTEENQRHKREQRFSAMELFTIHLPLNQQIPHSKTHKTLQSSKTHLPETPISITLSPNSSITTKRTLNLSIFALIVSSSLPFTTPNAIADNTPEESEFQLERFTDSEQGFTLLKPSSYIKVDKAGATVLFEEENKGANNVGIVVNPVRITSLTDFGTPQFVADKLIKAEKRKESTNDAQVIGVAERPGLDGLPVYEFEYVVDSSRGGMKRIFSAAFVCRKKLYLLNISHADKPESPLDNNTRTMLEQVLHSFDAAPST</sequence>
<dbReference type="GO" id="GO:0009654">
    <property type="term" value="C:photosystem II oxygen evolving complex"/>
    <property type="evidence" value="ECO:0007669"/>
    <property type="project" value="InterPro"/>
</dbReference>
<evidence type="ECO:0000259" key="1">
    <source>
        <dbReference type="Pfam" id="PF01789"/>
    </source>
</evidence>
<gene>
    <name evidence="3" type="primary">LOC110775583</name>
</gene>
<evidence type="ECO:0000313" key="3">
    <source>
        <dbReference type="RefSeq" id="XP_021835889.1"/>
    </source>
</evidence>
<dbReference type="GO" id="GO:0048564">
    <property type="term" value="P:photosystem I assembly"/>
    <property type="evidence" value="ECO:0000318"/>
    <property type="project" value="GO_Central"/>
</dbReference>
<dbReference type="OrthoDB" id="2020701at2759"/>
<proteinExistence type="predicted"/>
<dbReference type="Pfam" id="PF01789">
    <property type="entry name" value="PsbP"/>
    <property type="match status" value="1"/>
</dbReference>
<dbReference type="InterPro" id="IPR002683">
    <property type="entry name" value="PsbP_C"/>
</dbReference>
<dbReference type="RefSeq" id="XP_021835889.1">
    <property type="nucleotide sequence ID" value="XM_021980197.2"/>
</dbReference>
<organism evidence="2 3">
    <name type="scientific">Spinacia oleracea</name>
    <name type="common">Spinach</name>
    <dbReference type="NCBI Taxonomy" id="3562"/>
    <lineage>
        <taxon>Eukaryota</taxon>
        <taxon>Viridiplantae</taxon>
        <taxon>Streptophyta</taxon>
        <taxon>Embryophyta</taxon>
        <taxon>Tracheophyta</taxon>
        <taxon>Spermatophyta</taxon>
        <taxon>Magnoliopsida</taxon>
        <taxon>eudicotyledons</taxon>
        <taxon>Gunneridae</taxon>
        <taxon>Pentapetalae</taxon>
        <taxon>Caryophyllales</taxon>
        <taxon>Chenopodiaceae</taxon>
        <taxon>Chenopodioideae</taxon>
        <taxon>Anserineae</taxon>
        <taxon>Spinacia</taxon>
    </lineage>
</organism>
<dbReference type="AlphaFoldDB" id="A0A9R0HS56"/>
<accession>A0A9R0HS56</accession>
<dbReference type="GeneID" id="110775583"/>
<dbReference type="SUPFAM" id="SSF55724">
    <property type="entry name" value="Mog1p/PsbP-like"/>
    <property type="match status" value="1"/>
</dbReference>
<reference evidence="2" key="1">
    <citation type="journal article" date="2021" name="Nat. Commun.">
        <title>Genomic analyses provide insights into spinach domestication and the genetic basis of agronomic traits.</title>
        <authorList>
            <person name="Cai X."/>
            <person name="Sun X."/>
            <person name="Xu C."/>
            <person name="Sun H."/>
            <person name="Wang X."/>
            <person name="Ge C."/>
            <person name="Zhang Z."/>
            <person name="Wang Q."/>
            <person name="Fei Z."/>
            <person name="Jiao C."/>
            <person name="Wang Q."/>
        </authorList>
    </citation>
    <scope>NUCLEOTIDE SEQUENCE [LARGE SCALE GENOMIC DNA]</scope>
    <source>
        <strain evidence="2">cv. Varoflay</strain>
    </source>
</reference>
<feature type="domain" description="PsbP C-terminal" evidence="1">
    <location>
        <begin position="126"/>
        <end position="279"/>
    </location>
</feature>
<dbReference type="InterPro" id="IPR016123">
    <property type="entry name" value="Mog1/PsbP_a/b/a-sand"/>
</dbReference>
<name>A0A9R0HS56_SPIOL</name>
<dbReference type="GO" id="GO:0009535">
    <property type="term" value="C:chloroplast thylakoid membrane"/>
    <property type="evidence" value="ECO:0000318"/>
    <property type="project" value="GO_Central"/>
</dbReference>
<dbReference type="PANTHER" id="PTHR31407">
    <property type="match status" value="1"/>
</dbReference>
<dbReference type="KEGG" id="soe:110775583"/>
<dbReference type="Gene3D" id="3.40.1000.10">
    <property type="entry name" value="Mog1/PsbP, alpha/beta/alpha sandwich"/>
    <property type="match status" value="1"/>
</dbReference>
<dbReference type="GO" id="GO:0005509">
    <property type="term" value="F:calcium ion binding"/>
    <property type="evidence" value="ECO:0007669"/>
    <property type="project" value="InterPro"/>
</dbReference>
<dbReference type="GO" id="GO:0019898">
    <property type="term" value="C:extrinsic component of membrane"/>
    <property type="evidence" value="ECO:0007669"/>
    <property type="project" value="InterPro"/>
</dbReference>
<reference evidence="3" key="2">
    <citation type="submission" date="2025-08" db="UniProtKB">
        <authorList>
            <consortium name="RefSeq"/>
        </authorList>
    </citation>
    <scope>IDENTIFICATION</scope>
    <source>
        <tissue evidence="3">Leaf</tissue>
    </source>
</reference>
<dbReference type="Proteomes" id="UP000813463">
    <property type="component" value="Chromosome 4"/>
</dbReference>
<evidence type="ECO:0000313" key="2">
    <source>
        <dbReference type="Proteomes" id="UP000813463"/>
    </source>
</evidence>
<protein>
    <submittedName>
        <fullName evidence="3">PsbP domain-containing protein 2, chloroplastic</fullName>
    </submittedName>
</protein>
<keyword evidence="2" id="KW-1185">Reference proteome</keyword>